<protein>
    <submittedName>
        <fullName evidence="2">Uncharacterized protein</fullName>
    </submittedName>
</protein>
<keyword evidence="3" id="KW-1185">Reference proteome</keyword>
<organism evidence="3">
    <name type="scientific">Camponotus floridanus</name>
    <name type="common">Florida carpenter ant</name>
    <dbReference type="NCBI Taxonomy" id="104421"/>
    <lineage>
        <taxon>Eukaryota</taxon>
        <taxon>Metazoa</taxon>
        <taxon>Ecdysozoa</taxon>
        <taxon>Arthropoda</taxon>
        <taxon>Hexapoda</taxon>
        <taxon>Insecta</taxon>
        <taxon>Pterygota</taxon>
        <taxon>Neoptera</taxon>
        <taxon>Endopterygota</taxon>
        <taxon>Hymenoptera</taxon>
        <taxon>Apocrita</taxon>
        <taxon>Aculeata</taxon>
        <taxon>Formicoidea</taxon>
        <taxon>Formicidae</taxon>
        <taxon>Formicinae</taxon>
        <taxon>Camponotus</taxon>
    </lineage>
</organism>
<evidence type="ECO:0000313" key="3">
    <source>
        <dbReference type="Proteomes" id="UP000000311"/>
    </source>
</evidence>
<name>E2ANX4_CAMFO</name>
<sequence>MAMKVKKAVVGRVRMLERPPRSDEGQLGQSIPQPVVAAAIERARRTAKREETVGAGRQGGAARVQRQGRRLVDGAAGTTRKRGDKGAEVAAGGNIISYDRYPEILSIRKYGYSFVTIEIKETVKLTSIPLKPYQILWRKNRITTRIIFRALNHGAKCKRRHAEILFLTLTCLFGKCMQVRSQAYRVPLVFRIILGPSGFPR</sequence>
<dbReference type="EMBL" id="GL441439">
    <property type="protein sequence ID" value="EFN64806.1"/>
    <property type="molecule type" value="Genomic_DNA"/>
</dbReference>
<evidence type="ECO:0000313" key="2">
    <source>
        <dbReference type="EMBL" id="EFN64806.1"/>
    </source>
</evidence>
<evidence type="ECO:0000256" key="1">
    <source>
        <dbReference type="SAM" id="MobiDB-lite"/>
    </source>
</evidence>
<accession>E2ANX4</accession>
<feature type="region of interest" description="Disordered" evidence="1">
    <location>
        <begin position="47"/>
        <end position="68"/>
    </location>
</feature>
<dbReference type="AlphaFoldDB" id="E2ANX4"/>
<proteinExistence type="predicted"/>
<dbReference type="Proteomes" id="UP000000311">
    <property type="component" value="Unassembled WGS sequence"/>
</dbReference>
<gene>
    <name evidence="2" type="ORF">EAG_03576</name>
</gene>
<dbReference type="InParanoid" id="E2ANX4"/>
<reference evidence="2 3" key="1">
    <citation type="journal article" date="2010" name="Science">
        <title>Genomic comparison of the ants Camponotus floridanus and Harpegnathos saltator.</title>
        <authorList>
            <person name="Bonasio R."/>
            <person name="Zhang G."/>
            <person name="Ye C."/>
            <person name="Mutti N.S."/>
            <person name="Fang X."/>
            <person name="Qin N."/>
            <person name="Donahue G."/>
            <person name="Yang P."/>
            <person name="Li Q."/>
            <person name="Li C."/>
            <person name="Zhang P."/>
            <person name="Huang Z."/>
            <person name="Berger S.L."/>
            <person name="Reinberg D."/>
            <person name="Wang J."/>
            <person name="Liebig J."/>
        </authorList>
    </citation>
    <scope>NUCLEOTIDE SEQUENCE [LARGE SCALE GENOMIC DNA]</scope>
    <source>
        <strain evidence="3">C129</strain>
    </source>
</reference>